<evidence type="ECO:0000256" key="1">
    <source>
        <dbReference type="ARBA" id="ARBA00000830"/>
    </source>
</evidence>
<dbReference type="Gene3D" id="3.40.50.1000">
    <property type="entry name" value="HAD superfamily/HAD-like"/>
    <property type="match status" value="1"/>
</dbReference>
<dbReference type="SUPFAM" id="SSF56784">
    <property type="entry name" value="HAD-like"/>
    <property type="match status" value="1"/>
</dbReference>
<dbReference type="GO" id="GO:0005829">
    <property type="term" value="C:cytosol"/>
    <property type="evidence" value="ECO:0007669"/>
    <property type="project" value="TreeGrafter"/>
</dbReference>
<comment type="similarity">
    <text evidence="3">Belongs to the HAD-like hydrolase superfamily. CbbY/CbbZ/Gph/YieH family.</text>
</comment>
<evidence type="ECO:0000256" key="2">
    <source>
        <dbReference type="ARBA" id="ARBA00004818"/>
    </source>
</evidence>
<comment type="pathway">
    <text evidence="2">Organic acid metabolism; glycolate biosynthesis; glycolate from 2-phosphoglycolate: step 1/1.</text>
</comment>
<evidence type="ECO:0000313" key="6">
    <source>
        <dbReference type="Proteomes" id="UP000325684"/>
    </source>
</evidence>
<dbReference type="OrthoDB" id="9807742at2"/>
<dbReference type="InterPro" id="IPR036412">
    <property type="entry name" value="HAD-like_sf"/>
</dbReference>
<accession>A0A5N3PDG3</accession>
<dbReference type="PRINTS" id="PR00413">
    <property type="entry name" value="HADHALOGNASE"/>
</dbReference>
<dbReference type="EC" id="3.1.3.18" evidence="4"/>
<dbReference type="GO" id="GO:0006281">
    <property type="term" value="P:DNA repair"/>
    <property type="evidence" value="ECO:0007669"/>
    <property type="project" value="TreeGrafter"/>
</dbReference>
<evidence type="ECO:0000256" key="4">
    <source>
        <dbReference type="ARBA" id="ARBA00013078"/>
    </source>
</evidence>
<organism evidence="5 6">
    <name type="scientific">Microvirga brassicacearum</name>
    <dbReference type="NCBI Taxonomy" id="2580413"/>
    <lineage>
        <taxon>Bacteria</taxon>
        <taxon>Pseudomonadati</taxon>
        <taxon>Pseudomonadota</taxon>
        <taxon>Alphaproteobacteria</taxon>
        <taxon>Hyphomicrobiales</taxon>
        <taxon>Methylobacteriaceae</taxon>
        <taxon>Microvirga</taxon>
    </lineage>
</organism>
<dbReference type="PANTHER" id="PTHR43434">
    <property type="entry name" value="PHOSPHOGLYCOLATE PHOSPHATASE"/>
    <property type="match status" value="1"/>
</dbReference>
<dbReference type="PANTHER" id="PTHR43434:SF1">
    <property type="entry name" value="PHOSPHOGLYCOLATE PHOSPHATASE"/>
    <property type="match status" value="1"/>
</dbReference>
<sequence>MKTKVVSGKKLTVPRALLLDFGGVIVETSRVPGWEARLARHIHELLADLKPAVDSHDVEQIASDIKAGCTADSHWKNAMSRPFAPRELRQEEFWGDFVAADWPQKSRDAVVQQASDLCRRMGNMRSTRALRDGILDLLDIAEAAGVQLGIVSNALSGQVHLDFLQERGLTSRFAVEIHSDAAGVRKPNPEMILLAVRRLGLVPSEAWYVGDNFDRDVLCGKRAGIGGNILMEAEGTYHMPYDLKVAPDAIIAGPRELIQLFQNAQRGKAA</sequence>
<dbReference type="AlphaFoldDB" id="A0A5N3PDG3"/>
<dbReference type="InterPro" id="IPR023214">
    <property type="entry name" value="HAD_sf"/>
</dbReference>
<reference evidence="5 6" key="1">
    <citation type="journal article" date="2019" name="Microorganisms">
        <title>Genome Insights into the Novel Species Microvirga brassicacearum, a Rapeseed Endophyte with Biotechnological Potential.</title>
        <authorList>
            <person name="Jimenez-Gomez A."/>
            <person name="Saati-Santamaria Z."/>
            <person name="Igual J.M."/>
            <person name="Rivas R."/>
            <person name="Mateos P.F."/>
            <person name="Garcia-Fraile P."/>
        </authorList>
    </citation>
    <scope>NUCLEOTIDE SEQUENCE [LARGE SCALE GENOMIC DNA]</scope>
    <source>
        <strain evidence="5 6">CDVBN77</strain>
    </source>
</reference>
<gene>
    <name evidence="5" type="ORF">FEZ63_09065</name>
</gene>
<comment type="catalytic activity">
    <reaction evidence="1">
        <text>2-phosphoglycolate + H2O = glycolate + phosphate</text>
        <dbReference type="Rhea" id="RHEA:14369"/>
        <dbReference type="ChEBI" id="CHEBI:15377"/>
        <dbReference type="ChEBI" id="CHEBI:29805"/>
        <dbReference type="ChEBI" id="CHEBI:43474"/>
        <dbReference type="ChEBI" id="CHEBI:58033"/>
        <dbReference type="EC" id="3.1.3.18"/>
    </reaction>
</comment>
<dbReference type="InterPro" id="IPR006439">
    <property type="entry name" value="HAD-SF_hydro_IA"/>
</dbReference>
<dbReference type="SFLD" id="SFLDS00003">
    <property type="entry name" value="Haloacid_Dehalogenase"/>
    <property type="match status" value="1"/>
</dbReference>
<dbReference type="SFLD" id="SFLDG01129">
    <property type="entry name" value="C1.5:_HAD__Beta-PGM__Phosphata"/>
    <property type="match status" value="1"/>
</dbReference>
<dbReference type="Proteomes" id="UP000325684">
    <property type="component" value="Unassembled WGS sequence"/>
</dbReference>
<evidence type="ECO:0000256" key="3">
    <source>
        <dbReference type="ARBA" id="ARBA00006171"/>
    </source>
</evidence>
<proteinExistence type="inferred from homology"/>
<keyword evidence="5" id="KW-0378">Hydrolase</keyword>
<protein>
    <recommendedName>
        <fullName evidence="4">phosphoglycolate phosphatase</fullName>
        <ecNumber evidence="4">3.1.3.18</ecNumber>
    </recommendedName>
</protein>
<name>A0A5N3PDG3_9HYPH</name>
<dbReference type="EMBL" id="VCMV01000013">
    <property type="protein sequence ID" value="KAB0267766.1"/>
    <property type="molecule type" value="Genomic_DNA"/>
</dbReference>
<comment type="caution">
    <text evidence="5">The sequence shown here is derived from an EMBL/GenBank/DDBJ whole genome shotgun (WGS) entry which is preliminary data.</text>
</comment>
<dbReference type="Pfam" id="PF00702">
    <property type="entry name" value="Hydrolase"/>
    <property type="match status" value="1"/>
</dbReference>
<dbReference type="NCBIfam" id="TIGR01549">
    <property type="entry name" value="HAD-SF-IA-v1"/>
    <property type="match status" value="1"/>
</dbReference>
<dbReference type="GO" id="GO:0008967">
    <property type="term" value="F:phosphoglycolate phosphatase activity"/>
    <property type="evidence" value="ECO:0007669"/>
    <property type="project" value="UniProtKB-EC"/>
</dbReference>
<dbReference type="InterPro" id="IPR050155">
    <property type="entry name" value="HAD-like_hydrolase_sf"/>
</dbReference>
<keyword evidence="6" id="KW-1185">Reference proteome</keyword>
<evidence type="ECO:0000313" key="5">
    <source>
        <dbReference type="EMBL" id="KAB0267766.1"/>
    </source>
</evidence>